<dbReference type="AlphaFoldDB" id="A0A2G9ZAG8"/>
<dbReference type="EMBL" id="PCRZ01000004">
    <property type="protein sequence ID" value="PIP30153.1"/>
    <property type="molecule type" value="Genomic_DNA"/>
</dbReference>
<proteinExistence type="predicted"/>
<gene>
    <name evidence="2" type="ORF">COX26_00205</name>
</gene>
<reference evidence="2 3" key="1">
    <citation type="submission" date="2017-09" db="EMBL/GenBank/DDBJ databases">
        <title>Depth-based differentiation of microbial function through sediment-hosted aquifers and enrichment of novel symbionts in the deep terrestrial subsurface.</title>
        <authorList>
            <person name="Probst A.J."/>
            <person name="Ladd B."/>
            <person name="Jarett J.K."/>
            <person name="Geller-Mcgrath D.E."/>
            <person name="Sieber C.M."/>
            <person name="Emerson J.B."/>
            <person name="Anantharaman K."/>
            <person name="Thomas B.C."/>
            <person name="Malmstrom R."/>
            <person name="Stieglmeier M."/>
            <person name="Klingl A."/>
            <person name="Woyke T."/>
            <person name="Ryan C.M."/>
            <person name="Banfield J.F."/>
        </authorList>
    </citation>
    <scope>NUCLEOTIDE SEQUENCE [LARGE SCALE GENOMIC DNA]</scope>
    <source>
        <strain evidence="2">CG23_combo_of_CG06-09_8_20_14_all_54_14</strain>
    </source>
</reference>
<protein>
    <recommendedName>
        <fullName evidence="4">Bacterial Ig-like domain-containing protein</fullName>
    </recommendedName>
</protein>
<feature type="signal peptide" evidence="1">
    <location>
        <begin position="1"/>
        <end position="24"/>
    </location>
</feature>
<name>A0A2G9ZAG8_9BACT</name>
<evidence type="ECO:0000256" key="1">
    <source>
        <dbReference type="SAM" id="SignalP"/>
    </source>
</evidence>
<comment type="caution">
    <text evidence="2">The sequence shown here is derived from an EMBL/GenBank/DDBJ whole genome shotgun (WGS) entry which is preliminary data.</text>
</comment>
<dbReference type="Proteomes" id="UP000228812">
    <property type="component" value="Unassembled WGS sequence"/>
</dbReference>
<organism evidence="2 3">
    <name type="scientific">Candidatus Jorgensenbacteria bacterium CG23_combo_of_CG06-09_8_20_14_all_54_14</name>
    <dbReference type="NCBI Taxonomy" id="1974595"/>
    <lineage>
        <taxon>Bacteria</taxon>
        <taxon>Candidatus Joergenseniibacteriota</taxon>
    </lineage>
</organism>
<sequence length="234" mass="24711">MKKFLPVIVIAIAIVVALAGNAYSATQPPLPAQAGAPAQLILTWSANNFYPSDYEGKALPAGGATVNASLEVAQGGKLQDVKNVPITWYLDSEYFVRGAGLKHTTFTVTKRKGDAHSLRTVANLPGGDSEATAIVPVVNREVVIETPYRGVSAPHGKPLVFRAVPYFFNIASLAELTFSWTAGGDTQSASGDNELSVNLDNVQNRGTFPVSVGVRAFRSPLESASDAITITINP</sequence>
<feature type="chain" id="PRO_5013789166" description="Bacterial Ig-like domain-containing protein" evidence="1">
    <location>
        <begin position="25"/>
        <end position="234"/>
    </location>
</feature>
<keyword evidence="1" id="KW-0732">Signal</keyword>
<evidence type="ECO:0000313" key="2">
    <source>
        <dbReference type="EMBL" id="PIP30153.1"/>
    </source>
</evidence>
<evidence type="ECO:0008006" key="4">
    <source>
        <dbReference type="Google" id="ProtNLM"/>
    </source>
</evidence>
<evidence type="ECO:0000313" key="3">
    <source>
        <dbReference type="Proteomes" id="UP000228812"/>
    </source>
</evidence>
<accession>A0A2G9ZAG8</accession>